<dbReference type="Proteomes" id="UP000838324">
    <property type="component" value="Unassembled WGS sequence"/>
</dbReference>
<dbReference type="Gene3D" id="3.30.457.10">
    <property type="entry name" value="Copper amine oxidase-like, N-terminal domain"/>
    <property type="match status" value="1"/>
</dbReference>
<dbReference type="InterPro" id="IPR036582">
    <property type="entry name" value="Mao_N_sf"/>
</dbReference>
<evidence type="ECO:0000256" key="1">
    <source>
        <dbReference type="SAM" id="SignalP"/>
    </source>
</evidence>
<accession>A0ABM9BT99</accession>
<dbReference type="SUPFAM" id="SSF55383">
    <property type="entry name" value="Copper amine oxidase, domain N"/>
    <property type="match status" value="1"/>
</dbReference>
<feature type="domain" description="Copper amine oxidase-like N-terminal" evidence="2">
    <location>
        <begin position="43"/>
        <end position="134"/>
    </location>
</feature>
<dbReference type="Pfam" id="PF07833">
    <property type="entry name" value="Cu_amine_oxidN1"/>
    <property type="match status" value="1"/>
</dbReference>
<evidence type="ECO:0000313" key="4">
    <source>
        <dbReference type="Proteomes" id="UP000838324"/>
    </source>
</evidence>
<dbReference type="InterPro" id="IPR012854">
    <property type="entry name" value="Cu_amine_oxidase-like_N"/>
</dbReference>
<feature type="signal peptide" evidence="1">
    <location>
        <begin position="1"/>
        <end position="23"/>
    </location>
</feature>
<dbReference type="RefSeq" id="WP_236331352.1">
    <property type="nucleotide sequence ID" value="NZ_CAKMMG010000001.1"/>
</dbReference>
<protein>
    <recommendedName>
        <fullName evidence="2">Copper amine oxidase-like N-terminal domain-containing protein</fullName>
    </recommendedName>
</protein>
<comment type="caution">
    <text evidence="3">The sequence shown here is derived from an EMBL/GenBank/DDBJ whole genome shotgun (WGS) entry which is preliminary data.</text>
</comment>
<proteinExistence type="predicted"/>
<sequence length="374" mass="41515">MRKIWLVMPLLAFSLIFSSVSSAASSAYFTFIMDKGGQGTGPALLKDGTVYARANFLESAGLQVTWNKSHRQATYIGWEKSVVITVGSKTGKLDGKTVYLGGTPFVYKDELYLPARFMVEALGGESVSWNAKSAVYTAKGIQTFASTNASYAGVNYTVNKQTGKLYASTPAGQPRLIANLGSELYDMVTFDFQKTAGGLLYLTISDIYGEPHINNKWYTLIIKDGMVIRQASVGYWIRYGDNVNMYGNKLILTDGKTLRVIEDGTGKVVETMDLTKLGGVDDKYLIEGMDEDFLLIRPNQKGMLTLIDRKTGAKTLLYKALLDADQQLYAETNDIPFYGDQLEFVERKGNLLLFKNQAVRDGRIYEYDLSKTQP</sequence>
<name>A0ABM9BT99_9BACL</name>
<keyword evidence="4" id="KW-1185">Reference proteome</keyword>
<organism evidence="3 4">
    <name type="scientific">Paenibacillus auburnensis</name>
    <dbReference type="NCBI Taxonomy" id="2905649"/>
    <lineage>
        <taxon>Bacteria</taxon>
        <taxon>Bacillati</taxon>
        <taxon>Bacillota</taxon>
        <taxon>Bacilli</taxon>
        <taxon>Bacillales</taxon>
        <taxon>Paenibacillaceae</taxon>
        <taxon>Paenibacillus</taxon>
    </lineage>
</organism>
<keyword evidence="1" id="KW-0732">Signal</keyword>
<evidence type="ECO:0000313" key="3">
    <source>
        <dbReference type="EMBL" id="CAH1194144.1"/>
    </source>
</evidence>
<reference evidence="3" key="1">
    <citation type="submission" date="2022-01" db="EMBL/GenBank/DDBJ databases">
        <authorList>
            <person name="Criscuolo A."/>
        </authorList>
    </citation>
    <scope>NUCLEOTIDE SEQUENCE</scope>
    <source>
        <strain evidence="3">CIP111892</strain>
    </source>
</reference>
<gene>
    <name evidence="3" type="ORF">PAECIP111892_01425</name>
</gene>
<dbReference type="EMBL" id="CAKMMG010000001">
    <property type="protein sequence ID" value="CAH1194144.1"/>
    <property type="molecule type" value="Genomic_DNA"/>
</dbReference>
<evidence type="ECO:0000259" key="2">
    <source>
        <dbReference type="Pfam" id="PF07833"/>
    </source>
</evidence>
<feature type="chain" id="PRO_5045822207" description="Copper amine oxidase-like N-terminal domain-containing protein" evidence="1">
    <location>
        <begin position="24"/>
        <end position="374"/>
    </location>
</feature>